<protein>
    <recommendedName>
        <fullName evidence="8">DUF1795 domain-containing protein</fullName>
    </recommendedName>
</protein>
<evidence type="ECO:0000313" key="7">
    <source>
        <dbReference type="Proteomes" id="UP000285832"/>
    </source>
</evidence>
<dbReference type="Proteomes" id="UP000285832">
    <property type="component" value="Unassembled WGS sequence"/>
</dbReference>
<feature type="signal peptide" evidence="1">
    <location>
        <begin position="1"/>
        <end position="22"/>
    </location>
</feature>
<proteinExistence type="predicted"/>
<evidence type="ECO:0000313" key="5">
    <source>
        <dbReference type="Proteomes" id="UP000260793"/>
    </source>
</evidence>
<evidence type="ECO:0000313" key="2">
    <source>
        <dbReference type="EMBL" id="RGK35626.1"/>
    </source>
</evidence>
<organism evidence="2 5">
    <name type="scientific">[Ruminococcus] lactaris</name>
    <dbReference type="NCBI Taxonomy" id="46228"/>
    <lineage>
        <taxon>Bacteria</taxon>
        <taxon>Bacillati</taxon>
        <taxon>Bacillota</taxon>
        <taxon>Clostridia</taxon>
        <taxon>Lachnospirales</taxon>
        <taxon>Lachnospiraceae</taxon>
        <taxon>Mediterraneibacter</taxon>
    </lineage>
</organism>
<evidence type="ECO:0000313" key="4">
    <source>
        <dbReference type="EMBL" id="RHJ56197.1"/>
    </source>
</evidence>
<evidence type="ECO:0000313" key="3">
    <source>
        <dbReference type="EMBL" id="RHF55033.1"/>
    </source>
</evidence>
<evidence type="ECO:0000256" key="1">
    <source>
        <dbReference type="SAM" id="SignalP"/>
    </source>
</evidence>
<evidence type="ECO:0000313" key="6">
    <source>
        <dbReference type="Proteomes" id="UP000284902"/>
    </source>
</evidence>
<reference evidence="5 6" key="1">
    <citation type="submission" date="2018-08" db="EMBL/GenBank/DDBJ databases">
        <title>A genome reference for cultivated species of the human gut microbiota.</title>
        <authorList>
            <person name="Zou Y."/>
            <person name="Xue W."/>
            <person name="Luo G."/>
        </authorList>
    </citation>
    <scope>NUCLEOTIDE SEQUENCE [LARGE SCALE GENOMIC DNA]</scope>
    <source>
        <strain evidence="4 7">AM09-9</strain>
        <strain evidence="3 6">AM25-1LB</strain>
        <strain evidence="2 5">TF11-7</strain>
    </source>
</reference>
<dbReference type="EMBL" id="QRMI01000091">
    <property type="protein sequence ID" value="RHJ56197.1"/>
    <property type="molecule type" value="Genomic_DNA"/>
</dbReference>
<keyword evidence="1" id="KW-0732">Signal</keyword>
<dbReference type="AlphaFoldDB" id="A0A3E4LGJ9"/>
<name>A0A3E4LGJ9_9FIRM</name>
<accession>A0A3E4LGJ9</accession>
<dbReference type="Proteomes" id="UP000284902">
    <property type="component" value="Unassembled WGS sequence"/>
</dbReference>
<comment type="caution">
    <text evidence="2">The sequence shown here is derived from an EMBL/GenBank/DDBJ whole genome shotgun (WGS) entry which is preliminary data.</text>
</comment>
<dbReference type="GeneID" id="77333801"/>
<sequence>MNMRQKLRCILTIMGIITVCTACIVQKDPVDNSDDSGTKKKSFGKYDIMKGWSESDYSRDEKYVYVKKGTDNKDEFNNFVVGSGESDYSEEEYEQFEKAILQQLSSKIGQLDNATLKGTAGTTDQGYTLLTFAITESNGTVTTQYYIIGEKKYCLIQETNYDKSEECDDATMEAVNSFTW</sequence>
<dbReference type="Proteomes" id="UP000260793">
    <property type="component" value="Unassembled WGS sequence"/>
</dbReference>
<dbReference type="RefSeq" id="WP_005609777.1">
    <property type="nucleotide sequence ID" value="NZ_CABKOA010000033.1"/>
</dbReference>
<evidence type="ECO:0008006" key="8">
    <source>
        <dbReference type="Google" id="ProtNLM"/>
    </source>
</evidence>
<feature type="chain" id="PRO_5038303310" description="DUF1795 domain-containing protein" evidence="1">
    <location>
        <begin position="23"/>
        <end position="180"/>
    </location>
</feature>
<gene>
    <name evidence="4" type="ORF">DW116_14065</name>
    <name evidence="3" type="ORF">DW672_13875</name>
    <name evidence="2" type="ORF">DXD17_14640</name>
</gene>
<dbReference type="EMBL" id="QRHG01000071">
    <property type="protein sequence ID" value="RHF55033.1"/>
    <property type="molecule type" value="Genomic_DNA"/>
</dbReference>
<dbReference type="EMBL" id="QSQN01000080">
    <property type="protein sequence ID" value="RGK35626.1"/>
    <property type="molecule type" value="Genomic_DNA"/>
</dbReference>